<gene>
    <name evidence="1" type="ORF">RRU01S_15_00290</name>
</gene>
<organism evidence="1 2">
    <name type="scientific">Agrobacterium rubi TR3 = NBRC 13261</name>
    <dbReference type="NCBI Taxonomy" id="1368415"/>
    <lineage>
        <taxon>Bacteria</taxon>
        <taxon>Pseudomonadati</taxon>
        <taxon>Pseudomonadota</taxon>
        <taxon>Alphaproteobacteria</taxon>
        <taxon>Hyphomicrobiales</taxon>
        <taxon>Rhizobiaceae</taxon>
        <taxon>Rhizobium/Agrobacterium group</taxon>
        <taxon>Agrobacterium</taxon>
    </lineage>
</organism>
<evidence type="ECO:0000313" key="1">
    <source>
        <dbReference type="EMBL" id="GAK71105.1"/>
    </source>
</evidence>
<dbReference type="EMBL" id="BBJU01000015">
    <property type="protein sequence ID" value="GAK71105.1"/>
    <property type="molecule type" value="Genomic_DNA"/>
</dbReference>
<proteinExistence type="predicted"/>
<comment type="caution">
    <text evidence="1">The sequence shown here is derived from an EMBL/GenBank/DDBJ whole genome shotgun (WGS) entry which is preliminary data.</text>
</comment>
<evidence type="ECO:0008006" key="3">
    <source>
        <dbReference type="Google" id="ProtNLM"/>
    </source>
</evidence>
<name>A0A081CWQ9_9HYPH</name>
<accession>A0A081CWQ9</accession>
<evidence type="ECO:0000313" key="2">
    <source>
        <dbReference type="Proteomes" id="UP000028701"/>
    </source>
</evidence>
<dbReference type="Gene3D" id="3.10.450.530">
    <property type="entry name" value="Ribonuclease toxin, BrnT, of type II toxin-antitoxin system"/>
    <property type="match status" value="1"/>
</dbReference>
<protein>
    <recommendedName>
        <fullName evidence="3">BrnT family toxin</fullName>
    </recommendedName>
</protein>
<dbReference type="InterPro" id="IPR007460">
    <property type="entry name" value="BrnT_toxin"/>
</dbReference>
<dbReference type="AlphaFoldDB" id="A0A081CWQ9"/>
<dbReference type="Proteomes" id="UP000028701">
    <property type="component" value="Unassembled WGS sequence"/>
</dbReference>
<sequence length="95" mass="11229">MFEWDEQKNKRNVEKHGLSFALAIRIFEGPVLSWVDDRADYAETRYHSIGEIDGVVVLAVIHTERSGKTRMISARIANRRERRRYDEEVRKRAEP</sequence>
<dbReference type="eggNOG" id="COG2929">
    <property type="taxonomic scope" value="Bacteria"/>
</dbReference>
<dbReference type="Pfam" id="PF04365">
    <property type="entry name" value="BrnT_toxin"/>
    <property type="match status" value="1"/>
</dbReference>
<reference evidence="1 2" key="1">
    <citation type="submission" date="2014-08" db="EMBL/GenBank/DDBJ databases">
        <title>Whole genome shotgun sequence of Rhizobium rubi NBRC 13261.</title>
        <authorList>
            <person name="Katano-Makiyama Y."/>
            <person name="Hosoyama A."/>
            <person name="Hashimoto M."/>
            <person name="Hosoyama Y."/>
            <person name="Noguchi M."/>
            <person name="Tsuchikane K."/>
            <person name="Uohara A."/>
            <person name="Ohji S."/>
            <person name="Ichikawa N."/>
            <person name="Kimura A."/>
            <person name="Yamazoe A."/>
            <person name="Fujita N."/>
        </authorList>
    </citation>
    <scope>NUCLEOTIDE SEQUENCE [LARGE SCALE GENOMIC DNA]</scope>
    <source>
        <strain evidence="1 2">NBRC 13261</strain>
    </source>
</reference>
<dbReference type="InterPro" id="IPR038573">
    <property type="entry name" value="BrnT_sf"/>
</dbReference>
<dbReference type="OrthoDB" id="839663at2"/>